<reference evidence="5" key="1">
    <citation type="submission" date="2020-04" db="EMBL/GenBank/DDBJ databases">
        <title>Genome Sequencing for Pseudoaltermonas arctica.</title>
        <authorList>
            <person name="Elkins N.S."/>
        </authorList>
    </citation>
    <scope>NUCLEOTIDE SEQUENCE [LARGE SCALE GENOMIC DNA]</scope>
    <source>
        <strain evidence="5">NEC-BIFX-2020_0012</strain>
    </source>
</reference>
<name>A0A7Y0DXP4_9GAMM</name>
<dbReference type="RefSeq" id="WP_169021616.1">
    <property type="nucleotide sequence ID" value="NZ_JABBMT010000054.1"/>
</dbReference>
<dbReference type="InterPro" id="IPR036942">
    <property type="entry name" value="Beta-barrel_TonB_sf"/>
</dbReference>
<proteinExistence type="predicted"/>
<dbReference type="EMBL" id="JABBMT010000054">
    <property type="protein sequence ID" value="NMM42721.1"/>
    <property type="molecule type" value="Genomic_DNA"/>
</dbReference>
<dbReference type="AlphaFoldDB" id="A0A7Y0DXP4"/>
<comment type="subcellular location">
    <subcellularLocation>
        <location evidence="1">Cell outer membrane</location>
    </subcellularLocation>
</comment>
<evidence type="ECO:0000256" key="2">
    <source>
        <dbReference type="ARBA" id="ARBA00023136"/>
    </source>
</evidence>
<dbReference type="Gene3D" id="2.40.170.20">
    <property type="entry name" value="TonB-dependent receptor, beta-barrel domain"/>
    <property type="match status" value="1"/>
</dbReference>
<evidence type="ECO:0000313" key="5">
    <source>
        <dbReference type="EMBL" id="NMM42721.1"/>
    </source>
</evidence>
<dbReference type="GO" id="GO:0009279">
    <property type="term" value="C:cell outer membrane"/>
    <property type="evidence" value="ECO:0007669"/>
    <property type="project" value="UniProtKB-SubCell"/>
</dbReference>
<dbReference type="Proteomes" id="UP000570493">
    <property type="component" value="Unassembled WGS sequence"/>
</dbReference>
<accession>A0A7Y0DXP4</accession>
<evidence type="ECO:0000313" key="6">
    <source>
        <dbReference type="Proteomes" id="UP000570493"/>
    </source>
</evidence>
<gene>
    <name evidence="5" type="ORF">HHO47_18415</name>
</gene>
<organism evidence="5 6">
    <name type="scientific">Pseudoalteromonas arctica</name>
    <dbReference type="NCBI Taxonomy" id="394751"/>
    <lineage>
        <taxon>Bacteria</taxon>
        <taxon>Pseudomonadati</taxon>
        <taxon>Pseudomonadota</taxon>
        <taxon>Gammaproteobacteria</taxon>
        <taxon>Alteromonadales</taxon>
        <taxon>Pseudoalteromonadaceae</taxon>
        <taxon>Pseudoalteromonas</taxon>
    </lineage>
</organism>
<keyword evidence="2" id="KW-0472">Membrane</keyword>
<feature type="chain" id="PRO_5031481058" description="TonB-dependent receptor" evidence="4">
    <location>
        <begin position="26"/>
        <end position="674"/>
    </location>
</feature>
<keyword evidence="3" id="KW-0998">Cell outer membrane</keyword>
<evidence type="ECO:0000256" key="1">
    <source>
        <dbReference type="ARBA" id="ARBA00004442"/>
    </source>
</evidence>
<comment type="caution">
    <text evidence="5">The sequence shown here is derived from an EMBL/GenBank/DDBJ whole genome shotgun (WGS) entry which is preliminary data.</text>
</comment>
<protein>
    <recommendedName>
        <fullName evidence="7">TonB-dependent receptor</fullName>
    </recommendedName>
</protein>
<keyword evidence="6" id="KW-1185">Reference proteome</keyword>
<evidence type="ECO:0000256" key="4">
    <source>
        <dbReference type="SAM" id="SignalP"/>
    </source>
</evidence>
<keyword evidence="4" id="KW-0732">Signal</keyword>
<evidence type="ECO:0000256" key="3">
    <source>
        <dbReference type="ARBA" id="ARBA00023237"/>
    </source>
</evidence>
<evidence type="ECO:0008006" key="7">
    <source>
        <dbReference type="Google" id="ProtNLM"/>
    </source>
</evidence>
<dbReference type="SUPFAM" id="SSF56935">
    <property type="entry name" value="Porins"/>
    <property type="match status" value="1"/>
</dbReference>
<sequence length="674" mass="77455">MHRKKNWLTSAFFISSLNCNSSVLAQNVTRVVIEDKAALYTSDDLLAMQGQTAFDIIEQVAGFQFIDSNNQRGLSNASGNVLINGLPVLNKSQSLETVLSDLPISQIAEMEVYLAGHPFSSTSQYTQVVNIIRDNSKNRANWQVSAKSHKDFNQANAASLQVSTQWLNWDHQLKLSTDKNVAYSVTDYTESNSQNISYLNGQDQYQESIENISTGITSSKVMTDSVLQINALLLKEHYQEDYKRDWQNNNDESGNEAIKDKSQLDEYELGFDWQQQAIAGEPSWLWQLTGLLRLRDSDQVAFTTEQSDSKLTLTQFKQTQSNTEQVLKLASQQPALWWQPELGIEVSHNRLEADTLEAHTAESKITTTSVSETRAEPFIASKIKLNPQWQLYSKLTGEYAKLSSKSNTQYETQSRYLKPLIKLSHQAQNGLQSTFTLQRKVDQLDFSDFLDSQDNDFDREQSGNTELKPQQSIELSYELNYEAEDLWTLNTRAFWQKQRDIHEFIRFDNGDWGVGNAGHAYYYGLDLNISIQTNWLLEDSLINAFYEYRDADYDDPLTGDRAISWLEPHSAEIEFRKDGDWYAWGVLASLPNTETGFYPEEIYRQKDRATYGFYAEFDLDNDMQINIELEDAFGGEYLYDRHIYYPDRTGKLDYRYYALEHNEPSLTISLSGEF</sequence>
<feature type="signal peptide" evidence="4">
    <location>
        <begin position="1"/>
        <end position="25"/>
    </location>
</feature>